<evidence type="ECO:0000259" key="1">
    <source>
        <dbReference type="Pfam" id="PF09356"/>
    </source>
</evidence>
<dbReference type="Pfam" id="PF09356">
    <property type="entry name" value="Phage_BR0599"/>
    <property type="match status" value="1"/>
</dbReference>
<dbReference type="NCBIfam" id="TIGR02218">
    <property type="entry name" value="phg_TIGR02218"/>
    <property type="match status" value="1"/>
</dbReference>
<dbReference type="RefSeq" id="WP_160682789.1">
    <property type="nucleotide sequence ID" value="NZ_WTYW01000002.1"/>
</dbReference>
<comment type="caution">
    <text evidence="2">The sequence shown here is derived from an EMBL/GenBank/DDBJ whole genome shotgun (WGS) entry which is preliminary data.</text>
</comment>
<dbReference type="Proteomes" id="UP000433104">
    <property type="component" value="Unassembled WGS sequence"/>
</dbReference>
<dbReference type="EMBL" id="WTYW01000002">
    <property type="protein sequence ID" value="MXO86169.1"/>
    <property type="molecule type" value="Genomic_DNA"/>
</dbReference>
<dbReference type="OrthoDB" id="1633386at2"/>
<dbReference type="InterPro" id="IPR011928">
    <property type="entry name" value="Phage_phiJL001_Gp84"/>
</dbReference>
<evidence type="ECO:0000313" key="3">
    <source>
        <dbReference type="Proteomes" id="UP000433104"/>
    </source>
</evidence>
<protein>
    <submittedName>
        <fullName evidence="2">DUF2163 domain-containing protein</fullName>
    </submittedName>
</protein>
<evidence type="ECO:0000313" key="2">
    <source>
        <dbReference type="EMBL" id="MXO86169.1"/>
    </source>
</evidence>
<dbReference type="Pfam" id="PF09931">
    <property type="entry name" value="Phage_phiJL001_Gp84_N"/>
    <property type="match status" value="1"/>
</dbReference>
<name>A0A844ZKF0_9SPHN</name>
<sequence length="271" mass="29848">MSRVFFRRELENVATFWQIYRRDGVALGFTTHDRNLRFDGLLHRSAPGLLPSAIRRTADLADDGADISGAISHDTISDEDLADGRFDQAKVVIGAVDWENLERIVLYVGAIDSVTRETGRFTTRLRSAKAMLDVDPVPRSSPSCRAVFCDTACTLSAARFTTERQVVSTNLDRYSVAIEGIVAADYRFGTLRWIDGPLAGLTAMIRATSSGELVLDRSIDPQIRTGCRVVLREGCDHRLSTCAGRFGNAANFQGEPFLPGNDLLAQYPTSR</sequence>
<reference evidence="2 3" key="1">
    <citation type="submission" date="2019-12" db="EMBL/GenBank/DDBJ databases">
        <title>Genomic-based taxomic classification of the family Erythrobacteraceae.</title>
        <authorList>
            <person name="Xu L."/>
        </authorList>
    </citation>
    <scope>NUCLEOTIDE SEQUENCE [LARGE SCALE GENOMIC DNA]</scope>
    <source>
        <strain evidence="2 3">MCCC 1A09962</strain>
    </source>
</reference>
<accession>A0A844ZKF0</accession>
<dbReference type="AlphaFoldDB" id="A0A844ZKF0"/>
<proteinExistence type="predicted"/>
<gene>
    <name evidence="2" type="ORF">GRI38_09020</name>
</gene>
<dbReference type="InterPro" id="IPR018964">
    <property type="entry name" value="Phage_phiJL001_Gp84_C"/>
</dbReference>
<keyword evidence="3" id="KW-1185">Reference proteome</keyword>
<organism evidence="2 3">
    <name type="scientific">Parapontixanthobacter aurantiacus</name>
    <dbReference type="NCBI Taxonomy" id="1463599"/>
    <lineage>
        <taxon>Bacteria</taxon>
        <taxon>Pseudomonadati</taxon>
        <taxon>Pseudomonadota</taxon>
        <taxon>Alphaproteobacteria</taxon>
        <taxon>Sphingomonadales</taxon>
        <taxon>Erythrobacteraceae</taxon>
        <taxon>Parapontixanthobacter</taxon>
    </lineage>
</organism>
<feature type="domain" description="Bacteriophage phiJL001 Gp84 C-terminal" evidence="1">
    <location>
        <begin position="186"/>
        <end position="262"/>
    </location>
</feature>